<proteinExistence type="predicted"/>
<dbReference type="AlphaFoldDB" id="A0AAE0WFA8"/>
<evidence type="ECO:0008006" key="8">
    <source>
        <dbReference type="Google" id="ProtNLM"/>
    </source>
</evidence>
<feature type="compositionally biased region" description="Polar residues" evidence="3">
    <location>
        <begin position="720"/>
        <end position="732"/>
    </location>
</feature>
<keyword evidence="2" id="KW-0175">Coiled coil</keyword>
<feature type="compositionally biased region" description="Low complexity" evidence="3">
    <location>
        <begin position="694"/>
        <end position="704"/>
    </location>
</feature>
<dbReference type="InterPro" id="IPR002048">
    <property type="entry name" value="EF_hand_dom"/>
</dbReference>
<dbReference type="PROSITE" id="PS50222">
    <property type="entry name" value="EF_HAND_2"/>
    <property type="match status" value="2"/>
</dbReference>
<dbReference type="Pfam" id="PF12763">
    <property type="entry name" value="EH"/>
    <property type="match status" value="3"/>
</dbReference>
<feature type="domain" description="EH" evidence="4">
    <location>
        <begin position="14"/>
        <end position="114"/>
    </location>
</feature>
<dbReference type="CDD" id="cd00052">
    <property type="entry name" value="EH"/>
    <property type="match status" value="3"/>
</dbReference>
<evidence type="ECO:0000313" key="7">
    <source>
        <dbReference type="Proteomes" id="UP001195483"/>
    </source>
</evidence>
<feature type="compositionally biased region" description="Low complexity" evidence="3">
    <location>
        <begin position="664"/>
        <end position="680"/>
    </location>
</feature>
<evidence type="ECO:0000259" key="5">
    <source>
        <dbReference type="PROSITE" id="PS50222"/>
    </source>
</evidence>
<evidence type="ECO:0000256" key="1">
    <source>
        <dbReference type="ARBA" id="ARBA00022837"/>
    </source>
</evidence>
<dbReference type="Gene3D" id="1.10.238.10">
    <property type="entry name" value="EF-hand"/>
    <property type="match status" value="3"/>
</dbReference>
<feature type="region of interest" description="Disordered" evidence="3">
    <location>
        <begin position="599"/>
        <end position="680"/>
    </location>
</feature>
<feature type="coiled-coil region" evidence="2">
    <location>
        <begin position="377"/>
        <end position="544"/>
    </location>
</feature>
<dbReference type="GO" id="GO:0016197">
    <property type="term" value="P:endosomal transport"/>
    <property type="evidence" value="ECO:0007669"/>
    <property type="project" value="TreeGrafter"/>
</dbReference>
<dbReference type="GO" id="GO:0005509">
    <property type="term" value="F:calcium ion binding"/>
    <property type="evidence" value="ECO:0007669"/>
    <property type="project" value="InterPro"/>
</dbReference>
<dbReference type="PROSITE" id="PS50031">
    <property type="entry name" value="EH"/>
    <property type="match status" value="3"/>
</dbReference>
<dbReference type="Proteomes" id="UP001195483">
    <property type="component" value="Unassembled WGS sequence"/>
</dbReference>
<feature type="compositionally biased region" description="Basic and acidic residues" evidence="3">
    <location>
        <begin position="624"/>
        <end position="633"/>
    </location>
</feature>
<dbReference type="InterPro" id="IPR000261">
    <property type="entry name" value="EH_dom"/>
</dbReference>
<feature type="domain" description="EF-hand" evidence="5">
    <location>
        <begin position="157"/>
        <end position="192"/>
    </location>
</feature>
<dbReference type="GO" id="GO:0030132">
    <property type="term" value="C:clathrin coat of coated pit"/>
    <property type="evidence" value="ECO:0007669"/>
    <property type="project" value="TreeGrafter"/>
</dbReference>
<feature type="compositionally biased region" description="Basic and acidic residues" evidence="3">
    <location>
        <begin position="833"/>
        <end position="843"/>
    </location>
</feature>
<reference evidence="6" key="2">
    <citation type="journal article" date="2021" name="Genome Biol. Evol.">
        <title>Developing a high-quality reference genome for a parasitic bivalve with doubly uniparental inheritance (Bivalvia: Unionida).</title>
        <authorList>
            <person name="Smith C.H."/>
        </authorList>
    </citation>
    <scope>NUCLEOTIDE SEQUENCE</scope>
    <source>
        <strain evidence="6">CHS0354</strain>
        <tissue evidence="6">Mantle</tissue>
    </source>
</reference>
<evidence type="ECO:0000256" key="3">
    <source>
        <dbReference type="SAM" id="MobiDB-lite"/>
    </source>
</evidence>
<protein>
    <recommendedName>
        <fullName evidence="8">Epidermal growth factor receptor substrate 15-like 1</fullName>
    </recommendedName>
</protein>
<evidence type="ECO:0000313" key="6">
    <source>
        <dbReference type="EMBL" id="KAK3612331.1"/>
    </source>
</evidence>
<dbReference type="PANTHER" id="PTHR11216">
    <property type="entry name" value="EH DOMAIN"/>
    <property type="match status" value="1"/>
</dbReference>
<dbReference type="InterPro" id="IPR018247">
    <property type="entry name" value="EF_Hand_1_Ca_BS"/>
</dbReference>
<name>A0AAE0WFA8_9BIVA</name>
<feature type="domain" description="EH" evidence="4">
    <location>
        <begin position="255"/>
        <end position="344"/>
    </location>
</feature>
<dbReference type="InterPro" id="IPR011992">
    <property type="entry name" value="EF-hand-dom_pair"/>
</dbReference>
<keyword evidence="7" id="KW-1185">Reference proteome</keyword>
<keyword evidence="1" id="KW-0106">Calcium</keyword>
<feature type="domain" description="EH" evidence="4">
    <location>
        <begin position="125"/>
        <end position="213"/>
    </location>
</feature>
<evidence type="ECO:0000259" key="4">
    <source>
        <dbReference type="PROSITE" id="PS50031"/>
    </source>
</evidence>
<dbReference type="SMART" id="SM00054">
    <property type="entry name" value="EFh"/>
    <property type="match status" value="4"/>
</dbReference>
<dbReference type="SUPFAM" id="SSF57997">
    <property type="entry name" value="Tropomyosin"/>
    <property type="match status" value="1"/>
</dbReference>
<sequence length="864" mass="93914">MAASPPLPQIVGNHGAVFEAYYKQADPNNTGSIGALDAAVFLKRSNLKENILSQVWDLSDPTGKGYLEKPGFFVALKLIALAQNGQELSIAKLTTETPPPNLGPYELEPPPTAGTNVQWALSATEKSKYDQVFDSLQPVNGLLGGDKVKQILLNSKLATDVLGLIWDLSDIDKDGYLDRDEFSLAMHLVHRGMEKEPIPTALPPRLVPPSKRKAVPVGGVPVLPVAVSGRSTPVLVPESSTVIGAAPIWVVSPVEKASYDVMFRKADVDMDGFVSGQEIRSIFLQSGLQPNVLAHIWELCDTSSLGKLNAEQFALAIHLTQQKIKGVDPPAILTPEMVPPSMRPKQAPADTAAFGVADGVTGGPFAHMADFSAMKELDMISKEIEEIKKEKLQLEKDSAQRDADIKIINGEVQMLQKELDAITNTLHQLENQKKEAQKCLDELDDKKSNLEINVKEIREKCEEEQKQIDSLRTQLMRQEKSVKEQDEEFARLKTELNQLREEETQLEQKVDAGKRQLELLTKSHKDMQLQISQARTRVQHLQDQQRALQQGTGVLTSLGDDINSTTSAFSDDQFSTRATMGSPVSTISNFSAGSAMDDFKDDPFKTKDPFGSEGTPTDPFQSEDPFKGSDPFRSEGFGSDPFASDDPFKDAFGSSVETASSRVDPFSSFDPFTSSNTSSINSKKVTDAFAAFETSSSSSSTSSKSKMEGDLFGIDPFSPKSASSNSIRSESPTPVLPPKQRKAPPPRPAPPKGGKQSPSKPAPPKPSIDPFGGFPGDPFASSDPFASTSEGSGDNFANFADFSPSKFNSETDNHGWGSLGSSSSSTKTSGWDEFERQKAKAKQEEEDYKFALALSRGEVPDSEV</sequence>
<gene>
    <name evidence="6" type="ORF">CHS0354_011050</name>
</gene>
<dbReference type="EMBL" id="JAEAOA010000686">
    <property type="protein sequence ID" value="KAK3612331.1"/>
    <property type="molecule type" value="Genomic_DNA"/>
</dbReference>
<evidence type="ECO:0000256" key="2">
    <source>
        <dbReference type="SAM" id="Coils"/>
    </source>
</evidence>
<dbReference type="PROSITE" id="PS00018">
    <property type="entry name" value="EF_HAND_1"/>
    <property type="match status" value="2"/>
</dbReference>
<dbReference type="SMART" id="SM00027">
    <property type="entry name" value="EH"/>
    <property type="match status" value="3"/>
</dbReference>
<dbReference type="Gene3D" id="1.20.5.170">
    <property type="match status" value="1"/>
</dbReference>
<feature type="domain" description="EF-hand" evidence="5">
    <location>
        <begin position="254"/>
        <end position="289"/>
    </location>
</feature>
<reference evidence="6" key="1">
    <citation type="journal article" date="2021" name="Genome Biol. Evol.">
        <title>A High-Quality Reference Genome for a Parasitic Bivalve with Doubly Uniparental Inheritance (Bivalvia: Unionida).</title>
        <authorList>
            <person name="Smith C.H."/>
        </authorList>
    </citation>
    <scope>NUCLEOTIDE SEQUENCE</scope>
    <source>
        <strain evidence="6">CHS0354</strain>
    </source>
</reference>
<comment type="caution">
    <text evidence="6">The sequence shown here is derived from an EMBL/GenBank/DDBJ whole genome shotgun (WGS) entry which is preliminary data.</text>
</comment>
<feature type="region of interest" description="Disordered" evidence="3">
    <location>
        <begin position="692"/>
        <end position="847"/>
    </location>
</feature>
<feature type="compositionally biased region" description="Low complexity" evidence="3">
    <location>
        <begin position="815"/>
        <end position="831"/>
    </location>
</feature>
<organism evidence="6 7">
    <name type="scientific">Potamilus streckersoni</name>
    <dbReference type="NCBI Taxonomy" id="2493646"/>
    <lineage>
        <taxon>Eukaryota</taxon>
        <taxon>Metazoa</taxon>
        <taxon>Spiralia</taxon>
        <taxon>Lophotrochozoa</taxon>
        <taxon>Mollusca</taxon>
        <taxon>Bivalvia</taxon>
        <taxon>Autobranchia</taxon>
        <taxon>Heteroconchia</taxon>
        <taxon>Palaeoheterodonta</taxon>
        <taxon>Unionida</taxon>
        <taxon>Unionoidea</taxon>
        <taxon>Unionidae</taxon>
        <taxon>Ambleminae</taxon>
        <taxon>Lampsilini</taxon>
        <taxon>Potamilus</taxon>
    </lineage>
</organism>
<dbReference type="SUPFAM" id="SSF47473">
    <property type="entry name" value="EF-hand"/>
    <property type="match status" value="3"/>
</dbReference>
<dbReference type="GO" id="GO:0006897">
    <property type="term" value="P:endocytosis"/>
    <property type="evidence" value="ECO:0007669"/>
    <property type="project" value="TreeGrafter"/>
</dbReference>
<reference evidence="6" key="3">
    <citation type="submission" date="2023-05" db="EMBL/GenBank/DDBJ databases">
        <authorList>
            <person name="Smith C.H."/>
        </authorList>
    </citation>
    <scope>NUCLEOTIDE SEQUENCE</scope>
    <source>
        <strain evidence="6">CHS0354</strain>
        <tissue evidence="6">Mantle</tissue>
    </source>
</reference>
<feature type="compositionally biased region" description="Basic and acidic residues" evidence="3">
    <location>
        <begin position="599"/>
        <end position="610"/>
    </location>
</feature>
<dbReference type="PANTHER" id="PTHR11216:SF176">
    <property type="entry name" value="EPIDERMAL GROWTH FACTOR RECEPTOR PATHWAY SUBSTRATE CLONE 15, ISOFORM A"/>
    <property type="match status" value="1"/>
</dbReference>
<accession>A0AAE0WFA8</accession>